<keyword evidence="3" id="KW-1185">Reference proteome</keyword>
<accession>A0ABQ8UCS0</accession>
<evidence type="ECO:0000313" key="2">
    <source>
        <dbReference type="EMBL" id="KAJ4456246.1"/>
    </source>
</evidence>
<evidence type="ECO:0000256" key="1">
    <source>
        <dbReference type="SAM" id="MobiDB-lite"/>
    </source>
</evidence>
<dbReference type="EMBL" id="JAPMOS010000077">
    <property type="protein sequence ID" value="KAJ4456246.1"/>
    <property type="molecule type" value="Genomic_DNA"/>
</dbReference>
<sequence>MERKKPPNAISITQSHRLSAPGPGPGASLRHPVADSVDEMPSSRFRSTAAAAENASPCDDGELDRATHLGQRTCIRAWDCPASNVDENEDAVARDPNAADG</sequence>
<reference evidence="2" key="1">
    <citation type="journal article" date="2022" name="bioRxiv">
        <title>Genomics of Preaxostyla Flagellates Illuminates Evolutionary Transitions and the Path Towards Mitochondrial Loss.</title>
        <authorList>
            <person name="Novak L.V.F."/>
            <person name="Treitli S.C."/>
            <person name="Pyrih J."/>
            <person name="Halakuc P."/>
            <person name="Pipaliya S.V."/>
            <person name="Vacek V."/>
            <person name="Brzon O."/>
            <person name="Soukal P."/>
            <person name="Eme L."/>
            <person name="Dacks J.B."/>
            <person name="Karnkowska A."/>
            <person name="Elias M."/>
            <person name="Hampl V."/>
        </authorList>
    </citation>
    <scope>NUCLEOTIDE SEQUENCE</scope>
    <source>
        <strain evidence="2">RCP-MX</strain>
    </source>
</reference>
<evidence type="ECO:0000313" key="3">
    <source>
        <dbReference type="Proteomes" id="UP001141327"/>
    </source>
</evidence>
<feature type="region of interest" description="Disordered" evidence="1">
    <location>
        <begin position="1"/>
        <end position="61"/>
    </location>
</feature>
<comment type="caution">
    <text evidence="2">The sequence shown here is derived from an EMBL/GenBank/DDBJ whole genome shotgun (WGS) entry which is preliminary data.</text>
</comment>
<dbReference type="Proteomes" id="UP001141327">
    <property type="component" value="Unassembled WGS sequence"/>
</dbReference>
<proteinExistence type="predicted"/>
<name>A0ABQ8UCS0_9EUKA</name>
<gene>
    <name evidence="2" type="ORF">PAPYR_8615</name>
</gene>
<organism evidence="2 3">
    <name type="scientific">Paratrimastix pyriformis</name>
    <dbReference type="NCBI Taxonomy" id="342808"/>
    <lineage>
        <taxon>Eukaryota</taxon>
        <taxon>Metamonada</taxon>
        <taxon>Preaxostyla</taxon>
        <taxon>Paratrimastigidae</taxon>
        <taxon>Paratrimastix</taxon>
    </lineage>
</organism>
<protein>
    <submittedName>
        <fullName evidence="2">Uncharacterized protein</fullName>
    </submittedName>
</protein>